<reference evidence="2" key="1">
    <citation type="journal article" date="2011" name="Nat. Biotechnol.">
        <title>The genomic sequence of the Chinese hamster ovary (CHO)-K1 cell line.</title>
        <authorList>
            <person name="Xu X."/>
            <person name="Nagarajan H."/>
            <person name="Lewis N.E."/>
            <person name="Pan S."/>
            <person name="Cai Z."/>
            <person name="Liu X."/>
            <person name="Chen W."/>
            <person name="Xie M."/>
            <person name="Wang W."/>
            <person name="Hammond S."/>
            <person name="Andersen M.R."/>
            <person name="Neff N."/>
            <person name="Passarelli B."/>
            <person name="Koh W."/>
            <person name="Fan H.C."/>
            <person name="Wang J."/>
            <person name="Gui Y."/>
            <person name="Lee K.H."/>
            <person name="Betenbaugh M.J."/>
            <person name="Quake S.R."/>
            <person name="Famili I."/>
            <person name="Palsson B.O."/>
            <person name="Wang J."/>
        </authorList>
    </citation>
    <scope>NUCLEOTIDE SEQUENCE [LARGE SCALE GENOMIC DNA]</scope>
    <source>
        <strain evidence="2">CHO K1 cell line</strain>
    </source>
</reference>
<dbReference type="EMBL" id="JH000245">
    <property type="protein sequence ID" value="EGW05820.1"/>
    <property type="molecule type" value="Genomic_DNA"/>
</dbReference>
<proteinExistence type="predicted"/>
<accession>G3HA73</accession>
<evidence type="ECO:0000313" key="2">
    <source>
        <dbReference type="Proteomes" id="UP000001075"/>
    </source>
</evidence>
<name>G3HA73_CRIGR</name>
<dbReference type="Proteomes" id="UP000001075">
    <property type="component" value="Unassembled WGS sequence"/>
</dbReference>
<dbReference type="InParanoid" id="G3HA73"/>
<organism evidence="1 2">
    <name type="scientific">Cricetulus griseus</name>
    <name type="common">Chinese hamster</name>
    <name type="synonym">Cricetulus barabensis griseus</name>
    <dbReference type="NCBI Taxonomy" id="10029"/>
    <lineage>
        <taxon>Eukaryota</taxon>
        <taxon>Metazoa</taxon>
        <taxon>Chordata</taxon>
        <taxon>Craniata</taxon>
        <taxon>Vertebrata</taxon>
        <taxon>Euteleostomi</taxon>
        <taxon>Mammalia</taxon>
        <taxon>Eutheria</taxon>
        <taxon>Euarchontoglires</taxon>
        <taxon>Glires</taxon>
        <taxon>Rodentia</taxon>
        <taxon>Myomorpha</taxon>
        <taxon>Muroidea</taxon>
        <taxon>Cricetidae</taxon>
        <taxon>Cricetinae</taxon>
        <taxon>Cricetulus</taxon>
    </lineage>
</organism>
<sequence>MLKRLGYEKQSGSTKVHRDSCRVNPTVTGERCWDLDQSKAKIIQGVTGVITVGHLATTRQINKCCCEFFPVLYDSAILYKFFCS</sequence>
<protein>
    <submittedName>
        <fullName evidence="1">Uncharacterized protein</fullName>
    </submittedName>
</protein>
<gene>
    <name evidence="1" type="ORF">I79_007316</name>
</gene>
<dbReference type="AlphaFoldDB" id="G3HA73"/>
<evidence type="ECO:0000313" key="1">
    <source>
        <dbReference type="EMBL" id="EGW05820.1"/>
    </source>
</evidence>